<dbReference type="PANTHER" id="PTHR24198:SF165">
    <property type="entry name" value="ANKYRIN REPEAT-CONTAINING PROTEIN-RELATED"/>
    <property type="match status" value="1"/>
</dbReference>
<dbReference type="InterPro" id="IPR043136">
    <property type="entry name" value="B30.2/SPRY_sf"/>
</dbReference>
<feature type="compositionally biased region" description="Polar residues" evidence="4">
    <location>
        <begin position="36"/>
        <end position="48"/>
    </location>
</feature>
<dbReference type="Proteomes" id="UP001152130">
    <property type="component" value="Unassembled WGS sequence"/>
</dbReference>
<dbReference type="SUPFAM" id="SSF49899">
    <property type="entry name" value="Concanavalin A-like lectins/glucanases"/>
    <property type="match status" value="1"/>
</dbReference>
<feature type="region of interest" description="Disordered" evidence="4">
    <location>
        <begin position="32"/>
        <end position="59"/>
    </location>
</feature>
<organism evidence="6 7">
    <name type="scientific">Fusarium irregulare</name>
    <dbReference type="NCBI Taxonomy" id="2494466"/>
    <lineage>
        <taxon>Eukaryota</taxon>
        <taxon>Fungi</taxon>
        <taxon>Dikarya</taxon>
        <taxon>Ascomycota</taxon>
        <taxon>Pezizomycotina</taxon>
        <taxon>Sordariomycetes</taxon>
        <taxon>Hypocreomycetidae</taxon>
        <taxon>Hypocreales</taxon>
        <taxon>Nectriaceae</taxon>
        <taxon>Fusarium</taxon>
        <taxon>Fusarium incarnatum-equiseti species complex</taxon>
    </lineage>
</organism>
<proteinExistence type="predicted"/>
<dbReference type="Gene3D" id="2.60.120.920">
    <property type="match status" value="1"/>
</dbReference>
<accession>A0A9W8PS62</accession>
<dbReference type="PANTHER" id="PTHR24198">
    <property type="entry name" value="ANKYRIN REPEAT AND PROTEIN KINASE DOMAIN-CONTAINING PROTEIN"/>
    <property type="match status" value="1"/>
</dbReference>
<dbReference type="Pfam" id="PF00622">
    <property type="entry name" value="SPRY"/>
    <property type="match status" value="1"/>
</dbReference>
<gene>
    <name evidence="6" type="ORF">NW766_005866</name>
</gene>
<feature type="repeat" description="ANK" evidence="3">
    <location>
        <begin position="85"/>
        <end position="117"/>
    </location>
</feature>
<keyword evidence="1" id="KW-0677">Repeat</keyword>
<name>A0A9W8PS62_9HYPO</name>
<dbReference type="PROSITE" id="PS50088">
    <property type="entry name" value="ANK_REPEAT"/>
    <property type="match status" value="3"/>
</dbReference>
<evidence type="ECO:0000256" key="1">
    <source>
        <dbReference type="ARBA" id="ARBA00022737"/>
    </source>
</evidence>
<dbReference type="InterPro" id="IPR002110">
    <property type="entry name" value="Ankyrin_rpt"/>
</dbReference>
<evidence type="ECO:0000259" key="5">
    <source>
        <dbReference type="PROSITE" id="PS50188"/>
    </source>
</evidence>
<dbReference type="SMART" id="SM00248">
    <property type="entry name" value="ANK"/>
    <property type="match status" value="7"/>
</dbReference>
<sequence>MLLELGARSDSLDESGKSPVDYYMEWLKRNRDESTSRNIAADSSCSDTHVNESKREETDLEGIGAERSRTFLEFFMKDPDCRYSHGRTFLHFAVQVANESSIRELIQRGFLLDAKDKGGRTPLFYAILAGRAELSIKCIKGFDVVVNGQLQSCRSNALLKDHRNITPLMLAAEQGFQSISEVLLQNKDPKTIDEIDDHDKTALFHAKDPSTIKFLVESGASSLRRDKNGKTRLHVALVEGHEEIASFLLGLRGSENLQEDPCDNEGNTLLTTASKKGLAEVIPAIVAKWQDIIEKKDRTSGYTPLGWATRCGRRAVVEILIDYGANVNTKASGDSLLSCSATNQDFEMLNLFVEKDLIKHPGQCQRSPSKEDDDILKLEERDSRGRTPLELCIGMNSKTEACGKAIRNFLLHYRLSSSERLRCMKMMVKKKSPDLEPIFADGFRKIVADGSTEKFLLWLVGDRRSIEMSQEQTSEVDEDRVSEIEEDRNQGACALALLRPLIEALSSGQLSPKNPYALAIALCNEEILQITESGTIDEQGRDMDGWSCATYIQRYDSHGALEDVVAHLGSNLQSEPLGTEPSFLDWNGYSLGHWGKLKVIPCFSNNARMHGEVLEITAEKISHSDITHQDCESDSGESGDIIDDDLGLGSDLHHCASIRSRYCIPPSAKQFYFEIEILDNLEFGIVAIGFCGFTHIGNRLPGLFEKSWGYFGKNGLLIVDDRSGRDYYETFDSSGTYTQGDTVGVYLDTTTGEGFRAKNGKKLETGNVRYKWQEDLGMEKWEERFKVGKMYPCIGFKFGTHDQRLSFRLNLTGKGDYPFKYQLPELL</sequence>
<evidence type="ECO:0000313" key="7">
    <source>
        <dbReference type="Proteomes" id="UP001152130"/>
    </source>
</evidence>
<feature type="repeat" description="ANK" evidence="3">
    <location>
        <begin position="228"/>
        <end position="260"/>
    </location>
</feature>
<dbReference type="Gene3D" id="1.25.40.20">
    <property type="entry name" value="Ankyrin repeat-containing domain"/>
    <property type="match status" value="2"/>
</dbReference>
<dbReference type="InterPro" id="IPR013320">
    <property type="entry name" value="ConA-like_dom_sf"/>
</dbReference>
<dbReference type="SUPFAM" id="SSF48403">
    <property type="entry name" value="Ankyrin repeat"/>
    <property type="match status" value="1"/>
</dbReference>
<keyword evidence="7" id="KW-1185">Reference proteome</keyword>
<dbReference type="AlphaFoldDB" id="A0A9W8PS62"/>
<dbReference type="Pfam" id="PF12796">
    <property type="entry name" value="Ank_2"/>
    <property type="match status" value="2"/>
</dbReference>
<dbReference type="InterPro" id="IPR003877">
    <property type="entry name" value="SPRY_dom"/>
</dbReference>
<evidence type="ECO:0000256" key="4">
    <source>
        <dbReference type="SAM" id="MobiDB-lite"/>
    </source>
</evidence>
<evidence type="ECO:0000256" key="3">
    <source>
        <dbReference type="PROSITE-ProRule" id="PRU00023"/>
    </source>
</evidence>
<dbReference type="PROSITE" id="PS50297">
    <property type="entry name" value="ANK_REP_REGION"/>
    <property type="match status" value="3"/>
</dbReference>
<comment type="caution">
    <text evidence="6">The sequence shown here is derived from an EMBL/GenBank/DDBJ whole genome shotgun (WGS) entry which is preliminary data.</text>
</comment>
<dbReference type="PRINTS" id="PR01415">
    <property type="entry name" value="ANKYRIN"/>
</dbReference>
<dbReference type="OrthoDB" id="194358at2759"/>
<protein>
    <recommendedName>
        <fullName evidence="5">B30.2/SPRY domain-containing protein</fullName>
    </recommendedName>
</protein>
<keyword evidence="2 3" id="KW-0040">ANK repeat</keyword>
<dbReference type="InterPro" id="IPR044736">
    <property type="entry name" value="Gid1/RanBPM/SPLA_SPRY"/>
</dbReference>
<evidence type="ECO:0000313" key="6">
    <source>
        <dbReference type="EMBL" id="KAJ4015521.1"/>
    </source>
</evidence>
<dbReference type="InterPro" id="IPR036770">
    <property type="entry name" value="Ankyrin_rpt-contain_sf"/>
</dbReference>
<feature type="domain" description="B30.2/SPRY" evidence="5">
    <location>
        <begin position="609"/>
        <end position="814"/>
    </location>
</feature>
<dbReference type="CDD" id="cd12885">
    <property type="entry name" value="SPRY_RanBP_like"/>
    <property type="match status" value="1"/>
</dbReference>
<dbReference type="InterPro" id="IPR001870">
    <property type="entry name" value="B30.2/SPRY"/>
</dbReference>
<dbReference type="PROSITE" id="PS50188">
    <property type="entry name" value="B302_SPRY"/>
    <property type="match status" value="1"/>
</dbReference>
<dbReference type="EMBL" id="JAPDHF010000007">
    <property type="protein sequence ID" value="KAJ4015521.1"/>
    <property type="molecule type" value="Genomic_DNA"/>
</dbReference>
<feature type="repeat" description="ANK" evidence="3">
    <location>
        <begin position="300"/>
        <end position="332"/>
    </location>
</feature>
<reference evidence="6" key="1">
    <citation type="submission" date="2022-10" db="EMBL/GenBank/DDBJ databases">
        <title>Fusarium specimens isolated from Avocado Roots.</title>
        <authorList>
            <person name="Stajich J."/>
            <person name="Roper C."/>
            <person name="Heimlech-Rivalta G."/>
        </authorList>
    </citation>
    <scope>NUCLEOTIDE SEQUENCE</scope>
    <source>
        <strain evidence="6">CF00143</strain>
    </source>
</reference>
<evidence type="ECO:0000256" key="2">
    <source>
        <dbReference type="ARBA" id="ARBA00023043"/>
    </source>
</evidence>